<dbReference type="PROSITE" id="PS50088">
    <property type="entry name" value="ANK_REPEAT"/>
    <property type="match status" value="8"/>
</dbReference>
<dbReference type="InterPro" id="IPR036770">
    <property type="entry name" value="Ankyrin_rpt-contain_sf"/>
</dbReference>
<evidence type="ECO:0000313" key="5">
    <source>
        <dbReference type="EMBL" id="KAJ7360367.1"/>
    </source>
</evidence>
<gene>
    <name evidence="5" type="ORF">OS493_016999</name>
</gene>
<feature type="region of interest" description="Disordered" evidence="4">
    <location>
        <begin position="459"/>
        <end position="494"/>
    </location>
</feature>
<dbReference type="Gene3D" id="1.25.40.20">
    <property type="entry name" value="Ankyrin repeat-containing domain"/>
    <property type="match status" value="1"/>
</dbReference>
<feature type="repeat" description="ANK" evidence="3">
    <location>
        <begin position="165"/>
        <end position="197"/>
    </location>
</feature>
<evidence type="ECO:0000313" key="6">
    <source>
        <dbReference type="Proteomes" id="UP001163046"/>
    </source>
</evidence>
<proteinExistence type="predicted"/>
<dbReference type="EMBL" id="MU827310">
    <property type="protein sequence ID" value="KAJ7360367.1"/>
    <property type="molecule type" value="Genomic_DNA"/>
</dbReference>
<dbReference type="SUPFAM" id="SSF48403">
    <property type="entry name" value="Ankyrin repeat"/>
    <property type="match status" value="1"/>
</dbReference>
<accession>A0A9X0CKR8</accession>
<evidence type="ECO:0000256" key="1">
    <source>
        <dbReference type="ARBA" id="ARBA00022737"/>
    </source>
</evidence>
<sequence>MFSGNHAADRDVKLKKFEVRRCKYLAERVKSRPFLRANDVRQRSKQCTDWQSQFIYIADCKPGKDFEVGEEDLLDSISTKSEDLNPPLSSGVVTFSLPPLHEAAERGDSSAVSRLLLDKNVDVNEKAGGHRAYRTALHRAAGYGHLAVVRQLLKAGADPMKCSSVHRTPLHEACIGGHKHVVEELLKHITDIDIVDSNGQTSAHLAAYHGEGECLKVMISNGSSMVLEDKQGRSPAHLAAMKNHPSALRCLIENDAEVNCVDDQGRTPAHYAASAGGLDALKVLAHNDIDVNSRDTAGCVPAHYAAAYGNCSCLVFLLGSGLAKKDVRDRSGKSLLHMAAQHGATECVHWLLEHRTGPNIRDGSGATPAHLAASGAHLQSLSCLIKHGADIDAQDVGGDVPLDFAKRTGNPNSFHRSVNGEVPCKLCVSKQKKIEYDLAHQPTPVERSIIEQESEIFVTPEGSEDSDPRVQHARSSHSSRRPGSKSSGLQQILPKRDLATKYFGEHLFSLPLSITGSPSSANRTRRKR</sequence>
<dbReference type="InterPro" id="IPR002110">
    <property type="entry name" value="Ankyrin_rpt"/>
</dbReference>
<feature type="repeat" description="ANK" evidence="3">
    <location>
        <begin position="331"/>
        <end position="363"/>
    </location>
</feature>
<dbReference type="PANTHER" id="PTHR24198">
    <property type="entry name" value="ANKYRIN REPEAT AND PROTEIN KINASE DOMAIN-CONTAINING PROTEIN"/>
    <property type="match status" value="1"/>
</dbReference>
<evidence type="ECO:0000256" key="2">
    <source>
        <dbReference type="ARBA" id="ARBA00023043"/>
    </source>
</evidence>
<feature type="repeat" description="ANK" evidence="3">
    <location>
        <begin position="264"/>
        <end position="296"/>
    </location>
</feature>
<dbReference type="PANTHER" id="PTHR24198:SF165">
    <property type="entry name" value="ANKYRIN REPEAT-CONTAINING PROTEIN-RELATED"/>
    <property type="match status" value="1"/>
</dbReference>
<dbReference type="SMART" id="SM00248">
    <property type="entry name" value="ANK"/>
    <property type="match status" value="9"/>
</dbReference>
<comment type="caution">
    <text evidence="5">The sequence shown here is derived from an EMBL/GenBank/DDBJ whole genome shotgun (WGS) entry which is preliminary data.</text>
</comment>
<dbReference type="AlphaFoldDB" id="A0A9X0CKR8"/>
<dbReference type="Pfam" id="PF12796">
    <property type="entry name" value="Ank_2"/>
    <property type="match status" value="3"/>
</dbReference>
<feature type="repeat" description="ANK" evidence="3">
    <location>
        <begin position="95"/>
        <end position="128"/>
    </location>
</feature>
<protein>
    <submittedName>
        <fullName evidence="5">Uncharacterized protein</fullName>
    </submittedName>
</protein>
<evidence type="ECO:0000256" key="3">
    <source>
        <dbReference type="PROSITE-ProRule" id="PRU00023"/>
    </source>
</evidence>
<organism evidence="5 6">
    <name type="scientific">Desmophyllum pertusum</name>
    <dbReference type="NCBI Taxonomy" id="174260"/>
    <lineage>
        <taxon>Eukaryota</taxon>
        <taxon>Metazoa</taxon>
        <taxon>Cnidaria</taxon>
        <taxon>Anthozoa</taxon>
        <taxon>Hexacorallia</taxon>
        <taxon>Scleractinia</taxon>
        <taxon>Caryophylliina</taxon>
        <taxon>Caryophylliidae</taxon>
        <taxon>Desmophyllum</taxon>
    </lineage>
</organism>
<dbReference type="PROSITE" id="PS50297">
    <property type="entry name" value="ANK_REP_REGION"/>
    <property type="match status" value="8"/>
</dbReference>
<dbReference type="Proteomes" id="UP001163046">
    <property type="component" value="Unassembled WGS sequence"/>
</dbReference>
<dbReference type="OrthoDB" id="194358at2759"/>
<feature type="repeat" description="ANK" evidence="3">
    <location>
        <begin position="132"/>
        <end position="164"/>
    </location>
</feature>
<keyword evidence="2 3" id="KW-0040">ANK repeat</keyword>
<feature type="repeat" description="ANK" evidence="3">
    <location>
        <begin position="231"/>
        <end position="263"/>
    </location>
</feature>
<evidence type="ECO:0000256" key="4">
    <source>
        <dbReference type="SAM" id="MobiDB-lite"/>
    </source>
</evidence>
<feature type="repeat" description="ANK" evidence="3">
    <location>
        <begin position="364"/>
        <end position="396"/>
    </location>
</feature>
<feature type="repeat" description="ANK" evidence="3">
    <location>
        <begin position="198"/>
        <end position="230"/>
    </location>
</feature>
<keyword evidence="1" id="KW-0677">Repeat</keyword>
<dbReference type="Pfam" id="PF00023">
    <property type="entry name" value="Ank"/>
    <property type="match status" value="1"/>
</dbReference>
<keyword evidence="6" id="KW-1185">Reference proteome</keyword>
<reference evidence="5" key="1">
    <citation type="submission" date="2023-01" db="EMBL/GenBank/DDBJ databases">
        <title>Genome assembly of the deep-sea coral Lophelia pertusa.</title>
        <authorList>
            <person name="Herrera S."/>
            <person name="Cordes E."/>
        </authorList>
    </citation>
    <scope>NUCLEOTIDE SEQUENCE</scope>
    <source>
        <strain evidence="5">USNM1676648</strain>
        <tissue evidence="5">Polyp</tissue>
    </source>
</reference>
<name>A0A9X0CKR8_9CNID</name>
<feature type="compositionally biased region" description="Basic residues" evidence="4">
    <location>
        <begin position="471"/>
        <end position="483"/>
    </location>
</feature>